<evidence type="ECO:0000256" key="1">
    <source>
        <dbReference type="SAM" id="SignalP"/>
    </source>
</evidence>
<keyword evidence="3" id="KW-1185">Reference proteome</keyword>
<dbReference type="EMBL" id="CP106831">
    <property type="protein sequence ID" value="WIH97531.1"/>
    <property type="molecule type" value="Genomic_DNA"/>
</dbReference>
<proteinExistence type="predicted"/>
<evidence type="ECO:0008006" key="4">
    <source>
        <dbReference type="Google" id="ProtNLM"/>
    </source>
</evidence>
<gene>
    <name evidence="2" type="ORF">OBA43_00950</name>
</gene>
<dbReference type="Proteomes" id="UP001223501">
    <property type="component" value="Chromosome"/>
</dbReference>
<feature type="chain" id="PRO_5047038132" description="Curlin associated repeat-containing protein" evidence="1">
    <location>
        <begin position="20"/>
        <end position="131"/>
    </location>
</feature>
<dbReference type="RefSeq" id="WP_284583628.1">
    <property type="nucleotide sequence ID" value="NZ_CP106831.1"/>
</dbReference>
<keyword evidence="1" id="KW-0732">Signal</keyword>
<sequence length="131" mass="14816">MKKVDCILFFLFIKLSLMAQDFEAVNSNTVLDFISKSEENNFSGYYSNIYQIGNDNLVNVLMQNSAISIQQEGNQNSLFFNSGHTNGIYNSLDIYMRGNYNRIEVTGVNSISNGMSIELFGNNKTVIINNR</sequence>
<feature type="signal peptide" evidence="1">
    <location>
        <begin position="1"/>
        <end position="19"/>
    </location>
</feature>
<protein>
    <recommendedName>
        <fullName evidence="4">Curlin associated repeat-containing protein</fullName>
    </recommendedName>
</protein>
<accession>A0ABY8V784</accession>
<name>A0ABY8V784_9FLAO</name>
<reference evidence="2 3" key="1">
    <citation type="submission" date="2022-09" db="EMBL/GenBank/DDBJ databases">
        <title>Whole genome sequencing analysis of tet(X)-positive Empedobacter falsenii YWS9-3.</title>
        <authorList>
            <person name="Chen C."/>
            <person name="Lv Y.-L."/>
        </authorList>
    </citation>
    <scope>NUCLEOTIDE SEQUENCE [LARGE SCALE GENOMIC DNA]</scope>
    <source>
        <strain evidence="2 3">YWS9-3_T</strain>
    </source>
</reference>
<evidence type="ECO:0000313" key="2">
    <source>
        <dbReference type="EMBL" id="WIH97531.1"/>
    </source>
</evidence>
<organism evidence="2 3">
    <name type="scientific">Empedobacter falsenii</name>
    <dbReference type="NCBI Taxonomy" id="343874"/>
    <lineage>
        <taxon>Bacteria</taxon>
        <taxon>Pseudomonadati</taxon>
        <taxon>Bacteroidota</taxon>
        <taxon>Flavobacteriia</taxon>
        <taxon>Flavobacteriales</taxon>
        <taxon>Weeksellaceae</taxon>
        <taxon>Empedobacter</taxon>
    </lineage>
</organism>
<evidence type="ECO:0000313" key="3">
    <source>
        <dbReference type="Proteomes" id="UP001223501"/>
    </source>
</evidence>